<dbReference type="SUPFAM" id="SSF101898">
    <property type="entry name" value="NHL repeat"/>
    <property type="match status" value="1"/>
</dbReference>
<dbReference type="Proteomes" id="UP001367030">
    <property type="component" value="Unassembled WGS sequence"/>
</dbReference>
<organism evidence="1 2">
    <name type="scientific">Variovorax robiniae</name>
    <dbReference type="NCBI Taxonomy" id="1836199"/>
    <lineage>
        <taxon>Bacteria</taxon>
        <taxon>Pseudomonadati</taxon>
        <taxon>Pseudomonadota</taxon>
        <taxon>Betaproteobacteria</taxon>
        <taxon>Burkholderiales</taxon>
        <taxon>Comamonadaceae</taxon>
        <taxon>Variovorax</taxon>
    </lineage>
</organism>
<reference evidence="1 2" key="1">
    <citation type="submission" date="2024-03" db="EMBL/GenBank/DDBJ databases">
        <title>Novel species of the genus Variovorax.</title>
        <authorList>
            <person name="Liu Q."/>
            <person name="Xin Y.-H."/>
        </authorList>
    </citation>
    <scope>NUCLEOTIDE SEQUENCE [LARGE SCALE GENOMIC DNA]</scope>
    <source>
        <strain evidence="1 2">KACC 18901</strain>
    </source>
</reference>
<keyword evidence="2" id="KW-1185">Reference proteome</keyword>
<accession>A0ABU8X022</accession>
<proteinExistence type="predicted"/>
<gene>
    <name evidence="1" type="ORF">WKW79_01095</name>
</gene>
<comment type="caution">
    <text evidence="1">The sequence shown here is derived from an EMBL/GenBank/DDBJ whole genome shotgun (WGS) entry which is preliminary data.</text>
</comment>
<evidence type="ECO:0000313" key="2">
    <source>
        <dbReference type="Proteomes" id="UP001367030"/>
    </source>
</evidence>
<dbReference type="InterPro" id="IPR011748">
    <property type="entry name" value="Unchr_phage_tail-like"/>
</dbReference>
<sequence>MDANGLRFFLLANAGHWRSHEHTRYDSGCKALRLASEREIQSPIDAVAEATALAALDLVPRAVDSFGSVARWDGDAMAVVVHTGHLPGDAITLPLDVAPTDLCAGTDGVLYAALPDAVLMHDLRGRFATTRVPTDGFVPWRLAAHADGGVWLLERTSGRLARLEGRPLSLQTPARDEYAPQVFRPEPENCFPPTLRLLDQVTWPADEQPIALAAHPGPALRLLSWGPDDAARLRGIDAINGALTTAVPLAGGRYAYSLAWLANSGMAVRLPGRSDALSFDDGGIVLGEVYPLATGAVEASFAHTLETPPRYPLNDDEAEPLLPLSLVNTARQGEATNWTDTDDGLAAQWLDSGQPDTVWHRLMAEASIPAGTGFIAWLAATADPAPPALEDAAAWQPHGFGRDIAALAPAVMAGPVPRAAWDPAPSELPGHPGLASWTPERDRRGLFGVLIQDATRRVRRLVGRYLWVRCTMLGDGRATPEICALRAWAGRFDYVDHYLPRFLRETQFGADAQAAGERLATLRASAATLSLLNAGGDAPAAVVNALQLQLPDISGALAATPIQPQQRWRLFDSARQTTWHLVRDTQGAQDIGVYRPKATPSDFLSRMVANFEGVLTTLEDRVASAHVLTHPATVPEPQLDWLATWVGVAFDPVLPVDRRRAWLRESPRLARWHGTRRGLSFALDVATGGGVSGGEIVVIEDFRLRRLLATLLGVDLVDEDDPLLPGLGQSGNSIVGDTLILADQQQAELMALFRSDQATDAENDAVLAFYGRLAHRATIFVHQEVEPQDLGLIRRIAELEAPAHVDVRVVTASKPLLVGVSSLVAVDTYLGPPARPQPVRVQRSVLGMGDLVRQSPALDPRVGGSTAPILNQES</sequence>
<protein>
    <submittedName>
        <fullName evidence="1">Phage tail protein</fullName>
    </submittedName>
</protein>
<dbReference type="InterPro" id="IPR006521">
    <property type="entry name" value="Tail_protein_I"/>
</dbReference>
<dbReference type="Pfam" id="PF09684">
    <property type="entry name" value="Tail_P2_I"/>
    <property type="match status" value="1"/>
</dbReference>
<name>A0ABU8X022_9BURK</name>
<dbReference type="EMBL" id="JBBKZS010000001">
    <property type="protein sequence ID" value="MEJ8853142.1"/>
    <property type="molecule type" value="Genomic_DNA"/>
</dbReference>
<dbReference type="RefSeq" id="WP_340333250.1">
    <property type="nucleotide sequence ID" value="NZ_JBBKZS010000001.1"/>
</dbReference>
<evidence type="ECO:0000313" key="1">
    <source>
        <dbReference type="EMBL" id="MEJ8853142.1"/>
    </source>
</evidence>
<dbReference type="NCBIfam" id="TIGR02242">
    <property type="entry name" value="tail_TIGR02242"/>
    <property type="match status" value="1"/>
</dbReference>